<dbReference type="EMBL" id="CACRUE010000033">
    <property type="protein sequence ID" value="VYU32782.1"/>
    <property type="molecule type" value="Genomic_DNA"/>
</dbReference>
<accession>A0A6N3DWS5</accession>
<dbReference type="InterPro" id="IPR019264">
    <property type="entry name" value="DUF2179"/>
</dbReference>
<comment type="subcellular location">
    <subcellularLocation>
        <location evidence="1">Cell membrane</location>
        <topology evidence="1">Multi-pass membrane protein</topology>
    </subcellularLocation>
</comment>
<gene>
    <name evidence="8" type="ORF">IBLFYP30_02370</name>
</gene>
<evidence type="ECO:0000256" key="2">
    <source>
        <dbReference type="ARBA" id="ARBA00022475"/>
    </source>
</evidence>
<dbReference type="InterPro" id="IPR051461">
    <property type="entry name" value="UPF0750_membrane"/>
</dbReference>
<organism evidence="8">
    <name type="scientific">Intestinibacter bartlettii</name>
    <dbReference type="NCBI Taxonomy" id="261299"/>
    <lineage>
        <taxon>Bacteria</taxon>
        <taxon>Bacillati</taxon>
        <taxon>Bacillota</taxon>
        <taxon>Clostridia</taxon>
        <taxon>Peptostreptococcales</taxon>
        <taxon>Peptostreptococcaceae</taxon>
        <taxon>Intestinibacter</taxon>
    </lineage>
</organism>
<keyword evidence="2" id="KW-1003">Cell membrane</keyword>
<dbReference type="AlphaFoldDB" id="A0A6N3DWS5"/>
<evidence type="ECO:0000256" key="5">
    <source>
        <dbReference type="ARBA" id="ARBA00023136"/>
    </source>
</evidence>
<evidence type="ECO:0000256" key="1">
    <source>
        <dbReference type="ARBA" id="ARBA00004651"/>
    </source>
</evidence>
<feature type="transmembrane region" description="Helical" evidence="6">
    <location>
        <begin position="57"/>
        <end position="78"/>
    </location>
</feature>
<dbReference type="Pfam" id="PF10035">
    <property type="entry name" value="DUF2179"/>
    <property type="match status" value="1"/>
</dbReference>
<proteinExistence type="predicted"/>
<sequence length="291" mass="32001">MDIMSKVNNVVEENIFVRYIVILSGMIISSIGINGFIRPAHLLSGGVTGLATMLNYITNINVGLLTFLINIPIFVLGFMYLERDFCITSLINMVLFSVILGVTQDIGSYIQVDDILLQSAFGGVLCGIGVGLTFRAKSSQGGTDIIGAILKIKRNVEVKNTALATNIAIVLCGSFLFGINLALYTLISMFLNAQTMAVVKDAFFEEKAVMVFTEKSQEVADDIMKDLVRGVTFLNAEGGYTREKKKIVYCVALSKEIPKIKEIALKYDKRAFISVNDVNEVKGKGFKERYL</sequence>
<dbReference type="Gene3D" id="3.30.70.120">
    <property type="match status" value="1"/>
</dbReference>
<feature type="transmembrane region" description="Helical" evidence="6">
    <location>
        <begin position="163"/>
        <end position="187"/>
    </location>
</feature>
<dbReference type="RefSeq" id="WP_022071129.1">
    <property type="nucleotide sequence ID" value="NZ_BAABYO010000001.1"/>
</dbReference>
<keyword evidence="4 6" id="KW-1133">Transmembrane helix</keyword>
<evidence type="ECO:0000256" key="6">
    <source>
        <dbReference type="SAM" id="Phobius"/>
    </source>
</evidence>
<feature type="transmembrane region" description="Helical" evidence="6">
    <location>
        <begin position="16"/>
        <end position="37"/>
    </location>
</feature>
<evidence type="ECO:0000256" key="3">
    <source>
        <dbReference type="ARBA" id="ARBA00022692"/>
    </source>
</evidence>
<dbReference type="PIRSF" id="PIRSF006483">
    <property type="entry name" value="Membrane_protein_YitT"/>
    <property type="match status" value="1"/>
</dbReference>
<feature type="transmembrane region" description="Helical" evidence="6">
    <location>
        <begin position="85"/>
        <end position="103"/>
    </location>
</feature>
<evidence type="ECO:0000313" key="8">
    <source>
        <dbReference type="EMBL" id="VYU32782.1"/>
    </source>
</evidence>
<dbReference type="PANTHER" id="PTHR33545:SF5">
    <property type="entry name" value="UPF0750 MEMBRANE PROTEIN YITT"/>
    <property type="match status" value="1"/>
</dbReference>
<dbReference type="CDD" id="cd16380">
    <property type="entry name" value="YitT_C"/>
    <property type="match status" value="1"/>
</dbReference>
<evidence type="ECO:0000259" key="7">
    <source>
        <dbReference type="Pfam" id="PF10035"/>
    </source>
</evidence>
<dbReference type="InterPro" id="IPR015867">
    <property type="entry name" value="N-reg_PII/ATP_PRibTrfase_C"/>
</dbReference>
<keyword evidence="3 6" id="KW-0812">Transmembrane</keyword>
<dbReference type="PANTHER" id="PTHR33545">
    <property type="entry name" value="UPF0750 MEMBRANE PROTEIN YITT-RELATED"/>
    <property type="match status" value="1"/>
</dbReference>
<name>A0A6N3DWS5_9FIRM</name>
<dbReference type="GO" id="GO:0005886">
    <property type="term" value="C:plasma membrane"/>
    <property type="evidence" value="ECO:0007669"/>
    <property type="project" value="UniProtKB-SubCell"/>
</dbReference>
<evidence type="ECO:0000256" key="4">
    <source>
        <dbReference type="ARBA" id="ARBA00022989"/>
    </source>
</evidence>
<reference evidence="8" key="1">
    <citation type="submission" date="2019-11" db="EMBL/GenBank/DDBJ databases">
        <authorList>
            <person name="Feng L."/>
        </authorList>
    </citation>
    <scope>NUCLEOTIDE SEQUENCE</scope>
    <source>
        <strain evidence="8">IbartlettiiLFYP30</strain>
    </source>
</reference>
<feature type="transmembrane region" description="Helical" evidence="6">
    <location>
        <begin position="115"/>
        <end position="134"/>
    </location>
</feature>
<feature type="domain" description="DUF2179" evidence="7">
    <location>
        <begin position="229"/>
        <end position="283"/>
    </location>
</feature>
<keyword evidence="5 6" id="KW-0472">Membrane</keyword>
<protein>
    <recommendedName>
        <fullName evidence="7">DUF2179 domain-containing protein</fullName>
    </recommendedName>
</protein>
<dbReference type="InterPro" id="IPR003740">
    <property type="entry name" value="YitT"/>
</dbReference>
<dbReference type="Pfam" id="PF02588">
    <property type="entry name" value="YitT_membrane"/>
    <property type="match status" value="1"/>
</dbReference>